<reference evidence="3" key="3">
    <citation type="submission" date="2015-06" db="UniProtKB">
        <authorList>
            <consortium name="EnsemblMetazoa"/>
        </authorList>
    </citation>
    <scope>IDENTIFICATION</scope>
</reference>
<keyword evidence="4" id="KW-1185">Reference proteome</keyword>
<dbReference type="InParanoid" id="T1G5X1"/>
<evidence type="ECO:0000259" key="1">
    <source>
        <dbReference type="SMART" id="SM00198"/>
    </source>
</evidence>
<dbReference type="Pfam" id="PF00188">
    <property type="entry name" value="CAP"/>
    <property type="match status" value="1"/>
</dbReference>
<dbReference type="PRINTS" id="PR00837">
    <property type="entry name" value="V5TPXLIKE"/>
</dbReference>
<gene>
    <name evidence="3" type="primary">20216468</name>
    <name evidence="2" type="ORF">HELRODRAFT_85437</name>
</gene>
<proteinExistence type="predicted"/>
<dbReference type="PRINTS" id="PR00838">
    <property type="entry name" value="V5ALLERGEN"/>
</dbReference>
<feature type="domain" description="SCP" evidence="1">
    <location>
        <begin position="1"/>
        <end position="115"/>
    </location>
</feature>
<dbReference type="Gene3D" id="3.40.33.10">
    <property type="entry name" value="CAP"/>
    <property type="match status" value="1"/>
</dbReference>
<dbReference type="eggNOG" id="KOG3017">
    <property type="taxonomic scope" value="Eukaryota"/>
</dbReference>
<sequence length="116" mass="12865">WSSKLANYAASWAQRCSFEHGQPAEAKNDGYIGQNLYVSSSPNVNFESAIQSWYDEKPYYNYSSNTCRSNKMCGHYTQIVWATTTEVGCAVQVCNNGISIAGYSSGHIIVCNYLPP</sequence>
<dbReference type="InterPro" id="IPR001283">
    <property type="entry name" value="CRISP-related"/>
</dbReference>
<evidence type="ECO:0000313" key="4">
    <source>
        <dbReference type="Proteomes" id="UP000015101"/>
    </source>
</evidence>
<dbReference type="RefSeq" id="XP_009024295.1">
    <property type="nucleotide sequence ID" value="XM_009026047.1"/>
</dbReference>
<dbReference type="PROSITE" id="PS01009">
    <property type="entry name" value="CRISP_1"/>
    <property type="match status" value="1"/>
</dbReference>
<dbReference type="EMBL" id="AMQM01006274">
    <property type="status" value="NOT_ANNOTATED_CDS"/>
    <property type="molecule type" value="Genomic_DNA"/>
</dbReference>
<dbReference type="FunCoup" id="T1G5X1">
    <property type="interactions" value="36"/>
</dbReference>
<dbReference type="InterPro" id="IPR014044">
    <property type="entry name" value="CAP_dom"/>
</dbReference>
<dbReference type="InterPro" id="IPR002413">
    <property type="entry name" value="V5_allergen-like"/>
</dbReference>
<dbReference type="AlphaFoldDB" id="T1G5X1"/>
<dbReference type="HOGENOM" id="CLU_035730_8_4_1"/>
<dbReference type="InterPro" id="IPR035940">
    <property type="entry name" value="CAP_sf"/>
</dbReference>
<dbReference type="PANTHER" id="PTHR10334">
    <property type="entry name" value="CYSTEINE-RICH SECRETORY PROTEIN-RELATED"/>
    <property type="match status" value="1"/>
</dbReference>
<reference evidence="4" key="1">
    <citation type="submission" date="2012-12" db="EMBL/GenBank/DDBJ databases">
        <authorList>
            <person name="Hellsten U."/>
            <person name="Grimwood J."/>
            <person name="Chapman J.A."/>
            <person name="Shapiro H."/>
            <person name="Aerts A."/>
            <person name="Otillar R.P."/>
            <person name="Terry A.Y."/>
            <person name="Boore J.L."/>
            <person name="Simakov O."/>
            <person name="Marletaz F."/>
            <person name="Cho S.-J."/>
            <person name="Edsinger-Gonzales E."/>
            <person name="Havlak P."/>
            <person name="Kuo D.-H."/>
            <person name="Larsson T."/>
            <person name="Lv J."/>
            <person name="Arendt D."/>
            <person name="Savage R."/>
            <person name="Osoegawa K."/>
            <person name="de Jong P."/>
            <person name="Lindberg D.R."/>
            <person name="Seaver E.C."/>
            <person name="Weisblat D.A."/>
            <person name="Putnam N.H."/>
            <person name="Grigoriev I.V."/>
            <person name="Rokhsar D.S."/>
        </authorList>
    </citation>
    <scope>NUCLEOTIDE SEQUENCE</scope>
</reference>
<dbReference type="OMA" id="DMWIDER"/>
<dbReference type="CTD" id="20216468"/>
<dbReference type="SUPFAM" id="SSF55797">
    <property type="entry name" value="PR-1-like"/>
    <property type="match status" value="1"/>
</dbReference>
<dbReference type="OrthoDB" id="43654at2759"/>
<dbReference type="GO" id="GO:0005615">
    <property type="term" value="C:extracellular space"/>
    <property type="evidence" value="ECO:0000318"/>
    <property type="project" value="GO_Central"/>
</dbReference>
<dbReference type="SMART" id="SM00198">
    <property type="entry name" value="SCP"/>
    <property type="match status" value="1"/>
</dbReference>
<dbReference type="EMBL" id="KB097336">
    <property type="protein sequence ID" value="ESN97573.1"/>
    <property type="molecule type" value="Genomic_DNA"/>
</dbReference>
<dbReference type="STRING" id="6412.T1G5X1"/>
<evidence type="ECO:0000313" key="3">
    <source>
        <dbReference type="EnsemblMetazoa" id="HelroP85437"/>
    </source>
</evidence>
<dbReference type="EnsemblMetazoa" id="HelroT85437">
    <property type="protein sequence ID" value="HelroP85437"/>
    <property type="gene ID" value="HelroG85437"/>
</dbReference>
<accession>T1G5X1</accession>
<dbReference type="Proteomes" id="UP000015101">
    <property type="component" value="Unassembled WGS sequence"/>
</dbReference>
<evidence type="ECO:0000313" key="2">
    <source>
        <dbReference type="EMBL" id="ESN97573.1"/>
    </source>
</evidence>
<dbReference type="KEGG" id="hro:HELRODRAFT_85437"/>
<name>T1G5X1_HELRO</name>
<reference evidence="2 4" key="2">
    <citation type="journal article" date="2013" name="Nature">
        <title>Insights into bilaterian evolution from three spiralian genomes.</title>
        <authorList>
            <person name="Simakov O."/>
            <person name="Marletaz F."/>
            <person name="Cho S.J."/>
            <person name="Edsinger-Gonzales E."/>
            <person name="Havlak P."/>
            <person name="Hellsten U."/>
            <person name="Kuo D.H."/>
            <person name="Larsson T."/>
            <person name="Lv J."/>
            <person name="Arendt D."/>
            <person name="Savage R."/>
            <person name="Osoegawa K."/>
            <person name="de Jong P."/>
            <person name="Grimwood J."/>
            <person name="Chapman J.A."/>
            <person name="Shapiro H."/>
            <person name="Aerts A."/>
            <person name="Otillar R.P."/>
            <person name="Terry A.Y."/>
            <person name="Boore J.L."/>
            <person name="Grigoriev I.V."/>
            <person name="Lindberg D.R."/>
            <person name="Seaver E.C."/>
            <person name="Weisblat D.A."/>
            <person name="Putnam N.H."/>
            <person name="Rokhsar D.S."/>
        </authorList>
    </citation>
    <scope>NUCLEOTIDE SEQUENCE</scope>
</reference>
<organism evidence="3 4">
    <name type="scientific">Helobdella robusta</name>
    <name type="common">Californian leech</name>
    <dbReference type="NCBI Taxonomy" id="6412"/>
    <lineage>
        <taxon>Eukaryota</taxon>
        <taxon>Metazoa</taxon>
        <taxon>Spiralia</taxon>
        <taxon>Lophotrochozoa</taxon>
        <taxon>Annelida</taxon>
        <taxon>Clitellata</taxon>
        <taxon>Hirudinea</taxon>
        <taxon>Rhynchobdellida</taxon>
        <taxon>Glossiphoniidae</taxon>
        <taxon>Helobdella</taxon>
    </lineage>
</organism>
<protein>
    <recommendedName>
        <fullName evidence="1">SCP domain-containing protein</fullName>
    </recommendedName>
</protein>
<dbReference type="InterPro" id="IPR018244">
    <property type="entry name" value="Allrgn_V5/Tpx1_CS"/>
</dbReference>
<dbReference type="GeneID" id="20216468"/>